<dbReference type="RefSeq" id="WP_217067835.1">
    <property type="nucleotide sequence ID" value="NZ_JAHQCS010000147.1"/>
</dbReference>
<feature type="region of interest" description="Disordered" evidence="1">
    <location>
        <begin position="27"/>
        <end position="50"/>
    </location>
</feature>
<dbReference type="PANTHER" id="PTHR43649">
    <property type="entry name" value="ARABINOSE-BINDING PROTEIN-RELATED"/>
    <property type="match status" value="1"/>
</dbReference>
<gene>
    <name evidence="3" type="ORF">KS419_18305</name>
</gene>
<protein>
    <submittedName>
        <fullName evidence="3">ABC transporter substrate-binding protein</fullName>
    </submittedName>
</protein>
<sequence length="444" mass="49169">MKSNWIVTFILLSTLLLFTACSEGNGESSAAESNTSNKDSNDNSVSEDNANDSPLELEFWYGNGGDVGELIVAQVEKFNESQDNIYVNAIFQDNYNTIAEKLQATVVGGNLPDIVQLNSRNWHTFGESDVLLDLTTVIENDNDFQIDDFDNGLIKDTLLNGGQYGLPFNRSTPILYYNKDLLDQLGYDSENPLENWVDVEEISKAIVDSSDEERFGFTALLDAWYFYSLAWSNGGELVNEGGEIVFDSPESAAGLQFWADMAEAGLMLPPTASGSNSGQLLAEHFYDEKVGILMTTTGALTFIEMNTDFELGTAILPKFDKHAAPTGGGNLSIVSRIDEERQDAAWEFLKFMTDTEQVIEFSTATGYIPYRESAFQSEEMQKFYGETPNALTGYKQMAYVHSSPSGYANIEVEIANAMERTFVDDITALEALQEAANTMRSRIQ</sequence>
<comment type="caution">
    <text evidence="3">The sequence shown here is derived from an EMBL/GenBank/DDBJ whole genome shotgun (WGS) entry which is preliminary data.</text>
</comment>
<reference evidence="3 4" key="1">
    <citation type="submission" date="2021-06" db="EMBL/GenBank/DDBJ databases">
        <title>Bacillus sp. RD4P76, an endophyte from a halophyte.</title>
        <authorList>
            <person name="Sun J.-Q."/>
        </authorList>
    </citation>
    <scope>NUCLEOTIDE SEQUENCE [LARGE SCALE GENOMIC DNA]</scope>
    <source>
        <strain evidence="3 4">CGMCC 1.15917</strain>
    </source>
</reference>
<dbReference type="InterPro" id="IPR006059">
    <property type="entry name" value="SBP"/>
</dbReference>
<dbReference type="CDD" id="cd14748">
    <property type="entry name" value="PBP2_UgpB"/>
    <property type="match status" value="1"/>
</dbReference>
<evidence type="ECO:0000256" key="2">
    <source>
        <dbReference type="SAM" id="SignalP"/>
    </source>
</evidence>
<feature type="chain" id="PRO_5045128776" evidence="2">
    <location>
        <begin position="23"/>
        <end position="444"/>
    </location>
</feature>
<feature type="signal peptide" evidence="2">
    <location>
        <begin position="1"/>
        <end position="22"/>
    </location>
</feature>
<dbReference type="PROSITE" id="PS51257">
    <property type="entry name" value="PROKAR_LIPOPROTEIN"/>
    <property type="match status" value="1"/>
</dbReference>
<dbReference type="Proteomes" id="UP000784880">
    <property type="component" value="Unassembled WGS sequence"/>
</dbReference>
<dbReference type="Pfam" id="PF13416">
    <property type="entry name" value="SBP_bac_8"/>
    <property type="match status" value="1"/>
</dbReference>
<dbReference type="PANTHER" id="PTHR43649:SF12">
    <property type="entry name" value="DIACETYLCHITOBIOSE BINDING PROTEIN DASA"/>
    <property type="match status" value="1"/>
</dbReference>
<evidence type="ECO:0000313" key="3">
    <source>
        <dbReference type="EMBL" id="MBU9713685.1"/>
    </source>
</evidence>
<evidence type="ECO:0000256" key="1">
    <source>
        <dbReference type="SAM" id="MobiDB-lite"/>
    </source>
</evidence>
<name>A0ABS6JJW7_9BACI</name>
<keyword evidence="4" id="KW-1185">Reference proteome</keyword>
<accession>A0ABS6JJW7</accession>
<organism evidence="3 4">
    <name type="scientific">Evansella tamaricis</name>
    <dbReference type="NCBI Taxonomy" id="2069301"/>
    <lineage>
        <taxon>Bacteria</taxon>
        <taxon>Bacillati</taxon>
        <taxon>Bacillota</taxon>
        <taxon>Bacilli</taxon>
        <taxon>Bacillales</taxon>
        <taxon>Bacillaceae</taxon>
        <taxon>Evansella</taxon>
    </lineage>
</organism>
<proteinExistence type="predicted"/>
<dbReference type="EMBL" id="JAHQCS010000147">
    <property type="protein sequence ID" value="MBU9713685.1"/>
    <property type="molecule type" value="Genomic_DNA"/>
</dbReference>
<keyword evidence="2" id="KW-0732">Signal</keyword>
<evidence type="ECO:0000313" key="4">
    <source>
        <dbReference type="Proteomes" id="UP000784880"/>
    </source>
</evidence>
<dbReference type="InterPro" id="IPR050490">
    <property type="entry name" value="Bact_solute-bd_prot1"/>
</dbReference>